<reference evidence="1 2" key="1">
    <citation type="journal article" date="2025" name="Int. J. Syst. Evol. Microbiol.">
        <title>Desulfovibrio falkowii sp. nov., Porphyromonas miyakawae sp. nov., Mediterraneibacter flintii sp. nov. and Owariibacterium komagatae gen. nov., sp. nov., isolated from human faeces.</title>
        <authorList>
            <person name="Hamaguchi T."/>
            <person name="Ohara M."/>
            <person name="Hisatomi A."/>
            <person name="Sekiguchi K."/>
            <person name="Takeda J.I."/>
            <person name="Ueyama J."/>
            <person name="Ito M."/>
            <person name="Nishiwaki H."/>
            <person name="Ogi T."/>
            <person name="Hirayama M."/>
            <person name="Ohkuma M."/>
            <person name="Sakamoto M."/>
            <person name="Ohno K."/>
        </authorList>
    </citation>
    <scope>NUCLEOTIDE SEQUENCE [LARGE SCALE GENOMIC DNA]</scope>
    <source>
        <strain evidence="1 2">13CB8C</strain>
    </source>
</reference>
<gene>
    <name evidence="1" type="ORF">Defa_27370</name>
</gene>
<sequence length="53" mass="5209">MADFDVLLCSPLAASSAMRPTGAGQMEACLLSGAAHSGDSGQKACARAARAAI</sequence>
<organism evidence="1 2">
    <name type="scientific">Desulfovibrio falkowii</name>
    <dbReference type="NCBI Taxonomy" id="3136602"/>
    <lineage>
        <taxon>Bacteria</taxon>
        <taxon>Pseudomonadati</taxon>
        <taxon>Thermodesulfobacteriota</taxon>
        <taxon>Desulfovibrionia</taxon>
        <taxon>Desulfovibrionales</taxon>
        <taxon>Desulfovibrionaceae</taxon>
        <taxon>Desulfovibrio</taxon>
    </lineage>
</organism>
<accession>A0ABQ0EBR8</accession>
<dbReference type="EMBL" id="BAAFSG010000001">
    <property type="protein sequence ID" value="GAB1255250.1"/>
    <property type="molecule type" value="Genomic_DNA"/>
</dbReference>
<keyword evidence="2" id="KW-1185">Reference proteome</keyword>
<comment type="caution">
    <text evidence="1">The sequence shown here is derived from an EMBL/GenBank/DDBJ whole genome shotgun (WGS) entry which is preliminary data.</text>
</comment>
<proteinExistence type="predicted"/>
<evidence type="ECO:0000313" key="1">
    <source>
        <dbReference type="EMBL" id="GAB1255250.1"/>
    </source>
</evidence>
<protein>
    <submittedName>
        <fullName evidence="1">Uncharacterized protein</fullName>
    </submittedName>
</protein>
<name>A0ABQ0EBR8_9BACT</name>
<dbReference type="RefSeq" id="WP_157735232.1">
    <property type="nucleotide sequence ID" value="NZ_BAAFSG010000001.1"/>
</dbReference>
<dbReference type="Proteomes" id="UP001628192">
    <property type="component" value="Unassembled WGS sequence"/>
</dbReference>
<evidence type="ECO:0000313" key="2">
    <source>
        <dbReference type="Proteomes" id="UP001628192"/>
    </source>
</evidence>